<organism evidence="2 3">
    <name type="scientific">Pseudallescheria apiosperma</name>
    <name type="common">Scedosporium apiospermum</name>
    <dbReference type="NCBI Taxonomy" id="563466"/>
    <lineage>
        <taxon>Eukaryota</taxon>
        <taxon>Fungi</taxon>
        <taxon>Dikarya</taxon>
        <taxon>Ascomycota</taxon>
        <taxon>Pezizomycotina</taxon>
        <taxon>Sordariomycetes</taxon>
        <taxon>Hypocreomycetidae</taxon>
        <taxon>Microascales</taxon>
        <taxon>Microascaceae</taxon>
        <taxon>Scedosporium</taxon>
    </lineage>
</organism>
<proteinExistence type="predicted"/>
<reference evidence="2 3" key="1">
    <citation type="journal article" date="2014" name="Genome Announc.">
        <title>Draft genome sequence of the pathogenic fungus Scedosporium apiospermum.</title>
        <authorList>
            <person name="Vandeputte P."/>
            <person name="Ghamrawi S."/>
            <person name="Rechenmann M."/>
            <person name="Iltis A."/>
            <person name="Giraud S."/>
            <person name="Fleury M."/>
            <person name="Thornton C."/>
            <person name="Delhaes L."/>
            <person name="Meyer W."/>
            <person name="Papon N."/>
            <person name="Bouchara J.P."/>
        </authorList>
    </citation>
    <scope>NUCLEOTIDE SEQUENCE [LARGE SCALE GENOMIC DNA]</scope>
    <source>
        <strain evidence="2 3">IHEM 14462</strain>
    </source>
</reference>
<feature type="chain" id="PRO_5001775344" description="DUF1748-domain-containing protein" evidence="1">
    <location>
        <begin position="21"/>
        <end position="91"/>
    </location>
</feature>
<dbReference type="Proteomes" id="UP000028545">
    <property type="component" value="Unassembled WGS sequence"/>
</dbReference>
<dbReference type="Pfam" id="PF08520">
    <property type="entry name" value="Mitofissin"/>
    <property type="match status" value="1"/>
</dbReference>
<dbReference type="InterPro" id="IPR013726">
    <property type="entry name" value="Mitofissin"/>
</dbReference>
<evidence type="ECO:0000313" key="3">
    <source>
        <dbReference type="Proteomes" id="UP000028545"/>
    </source>
</evidence>
<accession>A0A084G4H6</accession>
<keyword evidence="1" id="KW-0732">Signal</keyword>
<dbReference type="AlphaFoldDB" id="A0A084G4H6"/>
<gene>
    <name evidence="2" type="ORF">SAPIO_CDS6092</name>
</gene>
<comment type="caution">
    <text evidence="2">The sequence shown here is derived from an EMBL/GenBank/DDBJ whole genome shotgun (WGS) entry which is preliminary data.</text>
</comment>
<dbReference type="PANTHER" id="PTHR28075:SF1">
    <property type="entry name" value="DUF1748-DOMAIN-CONTAINING PROTEIN"/>
    <property type="match status" value="1"/>
</dbReference>
<dbReference type="EMBL" id="JOWA01000100">
    <property type="protein sequence ID" value="KEZ42238.1"/>
    <property type="molecule type" value="Genomic_DNA"/>
</dbReference>
<dbReference type="VEuPathDB" id="FungiDB:SAPIO_CDS6092"/>
<keyword evidence="3" id="KW-1185">Reference proteome</keyword>
<sequence>MVFLLLNILTFGLFSKLGRLTHYAFDAVLFSAFLAGMKRSTGLTPSFKTDKASGENKEVAKWIDKYLGVGEWVMDQGIAVAASSGWFERTR</sequence>
<evidence type="ECO:0008006" key="4">
    <source>
        <dbReference type="Google" id="ProtNLM"/>
    </source>
</evidence>
<evidence type="ECO:0000313" key="2">
    <source>
        <dbReference type="EMBL" id="KEZ42238.1"/>
    </source>
</evidence>
<dbReference type="RefSeq" id="XP_016642037.1">
    <property type="nucleotide sequence ID" value="XM_016788280.1"/>
</dbReference>
<dbReference type="PANTHER" id="PTHR28075">
    <property type="entry name" value="CHROMOSOME 16, WHOLE GENOME SHOTGUN SEQUENCE"/>
    <property type="match status" value="1"/>
</dbReference>
<dbReference type="OrthoDB" id="16824at2759"/>
<protein>
    <recommendedName>
        <fullName evidence="4">DUF1748-domain-containing protein</fullName>
    </recommendedName>
</protein>
<dbReference type="GeneID" id="27725164"/>
<feature type="signal peptide" evidence="1">
    <location>
        <begin position="1"/>
        <end position="20"/>
    </location>
</feature>
<dbReference type="GO" id="GO:0005737">
    <property type="term" value="C:cytoplasm"/>
    <property type="evidence" value="ECO:0007669"/>
    <property type="project" value="TreeGrafter"/>
</dbReference>
<name>A0A084G4H6_PSEDA</name>
<dbReference type="HOGENOM" id="CLU_151392_1_0_1"/>
<evidence type="ECO:0000256" key="1">
    <source>
        <dbReference type="SAM" id="SignalP"/>
    </source>
</evidence>
<dbReference type="OMA" id="NKEVGKW"/>
<dbReference type="KEGG" id="sapo:SAPIO_CDS6092"/>